<keyword evidence="2 5" id="KW-0808">Transferase</keyword>
<dbReference type="SUPFAM" id="SSF51161">
    <property type="entry name" value="Trimeric LpxA-like enzymes"/>
    <property type="match status" value="1"/>
</dbReference>
<dbReference type="EMBL" id="AQPN01000098">
    <property type="protein sequence ID" value="EOR94086.1"/>
    <property type="molecule type" value="Genomic_DNA"/>
</dbReference>
<dbReference type="InterPro" id="IPR018357">
    <property type="entry name" value="Hexapep_transf_CS"/>
</dbReference>
<evidence type="ECO:0000256" key="2">
    <source>
        <dbReference type="ARBA" id="ARBA00022679"/>
    </source>
</evidence>
<keyword evidence="3" id="KW-0677">Repeat</keyword>
<organism evidence="7 8">
    <name type="scientific">Arcticibacter svalbardensis MN12-7</name>
    <dbReference type="NCBI Taxonomy" id="1150600"/>
    <lineage>
        <taxon>Bacteria</taxon>
        <taxon>Pseudomonadati</taxon>
        <taxon>Bacteroidota</taxon>
        <taxon>Sphingobacteriia</taxon>
        <taxon>Sphingobacteriales</taxon>
        <taxon>Sphingobacteriaceae</taxon>
        <taxon>Arcticibacter</taxon>
    </lineage>
</organism>
<reference evidence="7 8" key="1">
    <citation type="journal article" date="2013" name="Genome Announc.">
        <title>Draft Genome Sequence of Arcticibacter svalbardensis Strain MN12-7T, a Member of the Family Sphingobacteriaceae Isolated from an Arctic Soil Sample.</title>
        <authorList>
            <person name="Shivaji S."/>
            <person name="Ara S."/>
            <person name="Prasad S."/>
            <person name="Manasa B.P."/>
            <person name="Begum Z."/>
            <person name="Singh A."/>
            <person name="Kumar Pinnaka A."/>
        </authorList>
    </citation>
    <scope>NUCLEOTIDE SEQUENCE [LARGE SCALE GENOMIC DNA]</scope>
    <source>
        <strain evidence="7 8">MN12-7</strain>
    </source>
</reference>
<keyword evidence="6" id="KW-0812">Transmembrane</keyword>
<dbReference type="Proteomes" id="UP000014174">
    <property type="component" value="Unassembled WGS sequence"/>
</dbReference>
<evidence type="ECO:0000256" key="4">
    <source>
        <dbReference type="ARBA" id="ARBA00023315"/>
    </source>
</evidence>
<evidence type="ECO:0000256" key="3">
    <source>
        <dbReference type="ARBA" id="ARBA00022737"/>
    </source>
</evidence>
<keyword evidence="4 5" id="KW-0012">Acyltransferase</keyword>
<dbReference type="GO" id="GO:0005737">
    <property type="term" value="C:cytoplasm"/>
    <property type="evidence" value="ECO:0007669"/>
    <property type="project" value="InterPro"/>
</dbReference>
<proteinExistence type="inferred from homology"/>
<dbReference type="RefSeq" id="WP_016195930.1">
    <property type="nucleotide sequence ID" value="NZ_AQPN01000098.1"/>
</dbReference>
<dbReference type="Pfam" id="PF00132">
    <property type="entry name" value="Hexapep"/>
    <property type="match status" value="1"/>
</dbReference>
<dbReference type="GO" id="GO:0009001">
    <property type="term" value="F:serine O-acetyltransferase activity"/>
    <property type="evidence" value="ECO:0007669"/>
    <property type="project" value="UniProtKB-EC"/>
</dbReference>
<evidence type="ECO:0000256" key="6">
    <source>
        <dbReference type="SAM" id="Phobius"/>
    </source>
</evidence>
<dbReference type="Gene3D" id="2.160.10.10">
    <property type="entry name" value="Hexapeptide repeat proteins"/>
    <property type="match status" value="1"/>
</dbReference>
<dbReference type="GO" id="GO:0006535">
    <property type="term" value="P:cysteine biosynthetic process from serine"/>
    <property type="evidence" value="ECO:0007669"/>
    <property type="project" value="InterPro"/>
</dbReference>
<dbReference type="AlphaFoldDB" id="R9GQU2"/>
<evidence type="ECO:0000256" key="5">
    <source>
        <dbReference type="PIRNR" id="PIRNR000441"/>
    </source>
</evidence>
<evidence type="ECO:0000313" key="8">
    <source>
        <dbReference type="Proteomes" id="UP000014174"/>
    </source>
</evidence>
<dbReference type="eggNOG" id="COG1045">
    <property type="taxonomic scope" value="Bacteria"/>
</dbReference>
<dbReference type="OrthoDB" id="9814490at2"/>
<keyword evidence="6" id="KW-0472">Membrane</keyword>
<keyword evidence="6" id="KW-1133">Transmembrane helix</keyword>
<dbReference type="EC" id="2.3.1.30" evidence="5"/>
<feature type="transmembrane region" description="Helical" evidence="6">
    <location>
        <begin position="38"/>
        <end position="58"/>
    </location>
</feature>
<dbReference type="InterPro" id="IPR011004">
    <property type="entry name" value="Trimer_LpxA-like_sf"/>
</dbReference>
<keyword evidence="8" id="KW-1185">Reference proteome</keyword>
<sequence>MNKSYSIIQDWQANRKYTKGKLITVCFRIAHLASRNSLMKILLMPYLIIYKLIFEWILGIEIPYNLNIGKGFVVWHGPGLIIHRNSIIGSNCTLRHATTIGNKGFSNIECPKIGNNVNIGAHVCILGNIIVGDNAIIGAGSIVIKDVPSNAVVAGNPARIVNYNSPSKPELSD</sequence>
<comment type="similarity">
    <text evidence="1 5">Belongs to the transferase hexapeptide repeat family.</text>
</comment>
<dbReference type="STRING" id="1150600.ADIARSV_2699"/>
<protein>
    <recommendedName>
        <fullName evidence="5">Serine acetyltransferase</fullName>
        <ecNumber evidence="5">2.3.1.30</ecNumber>
    </recommendedName>
</protein>
<comment type="caution">
    <text evidence="7">The sequence shown here is derived from an EMBL/GenBank/DDBJ whole genome shotgun (WGS) entry which is preliminary data.</text>
</comment>
<dbReference type="PIRSF" id="PIRSF000441">
    <property type="entry name" value="CysE"/>
    <property type="match status" value="1"/>
</dbReference>
<dbReference type="PANTHER" id="PTHR42811">
    <property type="entry name" value="SERINE ACETYLTRANSFERASE"/>
    <property type="match status" value="1"/>
</dbReference>
<dbReference type="PROSITE" id="PS00101">
    <property type="entry name" value="HEXAPEP_TRANSFERASES"/>
    <property type="match status" value="1"/>
</dbReference>
<dbReference type="InterPro" id="IPR045304">
    <property type="entry name" value="LbH_SAT"/>
</dbReference>
<comment type="catalytic activity">
    <reaction evidence="5">
        <text>L-serine + acetyl-CoA = O-acetyl-L-serine + CoA</text>
        <dbReference type="Rhea" id="RHEA:24560"/>
        <dbReference type="ChEBI" id="CHEBI:33384"/>
        <dbReference type="ChEBI" id="CHEBI:57287"/>
        <dbReference type="ChEBI" id="CHEBI:57288"/>
        <dbReference type="ChEBI" id="CHEBI:58340"/>
        <dbReference type="EC" id="2.3.1.30"/>
    </reaction>
</comment>
<dbReference type="InterPro" id="IPR001451">
    <property type="entry name" value="Hexapep"/>
</dbReference>
<accession>R9GQU2</accession>
<evidence type="ECO:0000313" key="7">
    <source>
        <dbReference type="EMBL" id="EOR94086.1"/>
    </source>
</evidence>
<dbReference type="InterPro" id="IPR005881">
    <property type="entry name" value="Ser_O-AcTrfase"/>
</dbReference>
<name>R9GQU2_9SPHI</name>
<gene>
    <name evidence="7" type="ORF">ADIARSV_2699</name>
</gene>
<dbReference type="CDD" id="cd03354">
    <property type="entry name" value="LbH_SAT"/>
    <property type="match status" value="1"/>
</dbReference>
<evidence type="ECO:0000256" key="1">
    <source>
        <dbReference type="ARBA" id="ARBA00007274"/>
    </source>
</evidence>